<evidence type="ECO:0000256" key="8">
    <source>
        <dbReference type="ARBA" id="ARBA00038436"/>
    </source>
</evidence>
<keyword evidence="4" id="KW-0997">Cell inner membrane</keyword>
<dbReference type="EMBL" id="DF820466">
    <property type="protein sequence ID" value="GAK58046.1"/>
    <property type="molecule type" value="Genomic_DNA"/>
</dbReference>
<dbReference type="PANTHER" id="PTHR35011">
    <property type="entry name" value="2,3-DIKETO-L-GULONATE TRAP TRANSPORTER SMALL PERMEASE PROTEIN YIAM"/>
    <property type="match status" value="1"/>
</dbReference>
<feature type="transmembrane region" description="Helical" evidence="9">
    <location>
        <begin position="128"/>
        <end position="149"/>
    </location>
</feature>
<dbReference type="eggNOG" id="COG3090">
    <property type="taxonomic scope" value="Bacteria"/>
</dbReference>
<evidence type="ECO:0000256" key="4">
    <source>
        <dbReference type="ARBA" id="ARBA00022519"/>
    </source>
</evidence>
<dbReference type="STRING" id="1499967.U27_05019"/>
<accession>A0A081C0E1</accession>
<dbReference type="AlphaFoldDB" id="A0A081C0E1"/>
<organism evidence="11">
    <name type="scientific">Vecturithrix granuli</name>
    <dbReference type="NCBI Taxonomy" id="1499967"/>
    <lineage>
        <taxon>Bacteria</taxon>
        <taxon>Candidatus Moduliflexota</taxon>
        <taxon>Candidatus Vecturitrichia</taxon>
        <taxon>Candidatus Vecturitrichales</taxon>
        <taxon>Candidatus Vecturitrichaceae</taxon>
        <taxon>Candidatus Vecturithrix</taxon>
    </lineage>
</organism>
<dbReference type="GO" id="GO:0005886">
    <property type="term" value="C:plasma membrane"/>
    <property type="evidence" value="ECO:0007669"/>
    <property type="project" value="UniProtKB-SubCell"/>
</dbReference>
<keyword evidence="3" id="KW-1003">Cell membrane</keyword>
<comment type="similarity">
    <text evidence="8">Belongs to the TRAP transporter small permease family.</text>
</comment>
<feature type="transmembrane region" description="Helical" evidence="9">
    <location>
        <begin position="45"/>
        <end position="65"/>
    </location>
</feature>
<evidence type="ECO:0000256" key="7">
    <source>
        <dbReference type="ARBA" id="ARBA00023136"/>
    </source>
</evidence>
<evidence type="ECO:0000256" key="5">
    <source>
        <dbReference type="ARBA" id="ARBA00022692"/>
    </source>
</evidence>
<feature type="domain" description="Tripartite ATP-independent periplasmic transporters DctQ component" evidence="10">
    <location>
        <begin position="24"/>
        <end position="148"/>
    </location>
</feature>
<evidence type="ECO:0000256" key="6">
    <source>
        <dbReference type="ARBA" id="ARBA00022989"/>
    </source>
</evidence>
<keyword evidence="12" id="KW-1185">Reference proteome</keyword>
<proteinExistence type="inferred from homology"/>
<evidence type="ECO:0000256" key="9">
    <source>
        <dbReference type="SAM" id="Phobius"/>
    </source>
</evidence>
<dbReference type="Proteomes" id="UP000030661">
    <property type="component" value="Unassembled WGS sequence"/>
</dbReference>
<name>A0A081C0E1_VECG1</name>
<keyword evidence="5 9" id="KW-0812">Transmembrane</keyword>
<evidence type="ECO:0000313" key="12">
    <source>
        <dbReference type="Proteomes" id="UP000030661"/>
    </source>
</evidence>
<evidence type="ECO:0000256" key="3">
    <source>
        <dbReference type="ARBA" id="ARBA00022475"/>
    </source>
</evidence>
<comment type="subcellular location">
    <subcellularLocation>
        <location evidence="1">Cell inner membrane</location>
        <topology evidence="1">Multi-pass membrane protein</topology>
    </subcellularLocation>
</comment>
<gene>
    <name evidence="11" type="ORF">U27_05019</name>
</gene>
<dbReference type="HOGENOM" id="CLU_086356_3_6_0"/>
<keyword evidence="2" id="KW-0813">Transport</keyword>
<dbReference type="InterPro" id="IPR007387">
    <property type="entry name" value="TRAP_DctQ"/>
</dbReference>
<reference evidence="11" key="1">
    <citation type="journal article" date="2015" name="PeerJ">
        <title>First genomic representation of candidate bacterial phylum KSB3 points to enhanced environmental sensing as a trigger of wastewater bulking.</title>
        <authorList>
            <person name="Sekiguchi Y."/>
            <person name="Ohashi A."/>
            <person name="Parks D.H."/>
            <person name="Yamauchi T."/>
            <person name="Tyson G.W."/>
            <person name="Hugenholtz P."/>
        </authorList>
    </citation>
    <scope>NUCLEOTIDE SEQUENCE [LARGE SCALE GENOMIC DNA]</scope>
</reference>
<protein>
    <submittedName>
        <fullName evidence="11">Tripartite ATP-independent periplasmic transporter DctQ component</fullName>
    </submittedName>
</protein>
<feature type="transmembrane region" description="Helical" evidence="9">
    <location>
        <begin position="86"/>
        <end position="108"/>
    </location>
</feature>
<keyword evidence="6 9" id="KW-1133">Transmembrane helix</keyword>
<feature type="transmembrane region" description="Helical" evidence="9">
    <location>
        <begin position="12"/>
        <end position="33"/>
    </location>
</feature>
<evidence type="ECO:0000313" key="11">
    <source>
        <dbReference type="EMBL" id="GAK58046.1"/>
    </source>
</evidence>
<dbReference type="Pfam" id="PF04290">
    <property type="entry name" value="DctQ"/>
    <property type="match status" value="1"/>
</dbReference>
<evidence type="ECO:0000256" key="2">
    <source>
        <dbReference type="ARBA" id="ARBA00022448"/>
    </source>
</evidence>
<dbReference type="InterPro" id="IPR055348">
    <property type="entry name" value="DctQ"/>
</dbReference>
<evidence type="ECO:0000256" key="1">
    <source>
        <dbReference type="ARBA" id="ARBA00004429"/>
    </source>
</evidence>
<evidence type="ECO:0000259" key="10">
    <source>
        <dbReference type="Pfam" id="PF04290"/>
    </source>
</evidence>
<sequence>MKKFGKALLDILEIYLPTAIFFLLIMTVFVQVVSRYGFNRPLPKFFELSIYSFVWSIYLGAALAKRYNQHIRFDLLYRKFSAKTRAIVDICFDSLTTFVMLLLLYPSIEYTIWSYRIKASALRIPWTYLLLCFPLFVCLIIVHNSLSIYTNIALLLGKDTHTEEVPPWL</sequence>
<keyword evidence="7 9" id="KW-0472">Membrane</keyword>